<dbReference type="Proteomes" id="UP000008493">
    <property type="component" value="Unassembled WGS sequence"/>
</dbReference>
<feature type="transmembrane region" description="Helical" evidence="2">
    <location>
        <begin position="6"/>
        <end position="28"/>
    </location>
</feature>
<feature type="region of interest" description="Disordered" evidence="1">
    <location>
        <begin position="186"/>
        <end position="231"/>
    </location>
</feature>
<proteinExistence type="predicted"/>
<dbReference type="OrthoDB" id="3232296at2759"/>
<accession>K5VZH4</accession>
<protein>
    <submittedName>
        <fullName evidence="3">Uncharacterized protein</fullName>
    </submittedName>
</protein>
<dbReference type="InParanoid" id="K5VZH4"/>
<dbReference type="KEGG" id="abp:AGABI1DRAFT106249"/>
<dbReference type="STRING" id="597362.K5VZH4"/>
<dbReference type="eggNOG" id="ENOG502R12E">
    <property type="taxonomic scope" value="Eukaryota"/>
</dbReference>
<evidence type="ECO:0000256" key="2">
    <source>
        <dbReference type="SAM" id="Phobius"/>
    </source>
</evidence>
<feature type="compositionally biased region" description="Polar residues" evidence="1">
    <location>
        <begin position="188"/>
        <end position="199"/>
    </location>
</feature>
<organism evidence="3 4">
    <name type="scientific">Agaricus bisporus var. burnettii (strain JB137-S8 / ATCC MYA-4627 / FGSC 10392)</name>
    <name type="common">White button mushroom</name>
    <dbReference type="NCBI Taxonomy" id="597362"/>
    <lineage>
        <taxon>Eukaryota</taxon>
        <taxon>Fungi</taxon>
        <taxon>Dikarya</taxon>
        <taxon>Basidiomycota</taxon>
        <taxon>Agaricomycotina</taxon>
        <taxon>Agaricomycetes</taxon>
        <taxon>Agaricomycetidae</taxon>
        <taxon>Agaricales</taxon>
        <taxon>Agaricineae</taxon>
        <taxon>Agaricaceae</taxon>
        <taxon>Agaricus</taxon>
    </lineage>
</organism>
<gene>
    <name evidence="3" type="ORF">AGABI1DRAFT_106249</name>
</gene>
<evidence type="ECO:0000256" key="1">
    <source>
        <dbReference type="SAM" id="MobiDB-lite"/>
    </source>
</evidence>
<keyword evidence="2" id="KW-0812">Transmembrane</keyword>
<keyword evidence="2" id="KW-0472">Membrane</keyword>
<evidence type="ECO:0000313" key="3">
    <source>
        <dbReference type="EMBL" id="EKM79924.1"/>
    </source>
</evidence>
<feature type="transmembrane region" description="Helical" evidence="2">
    <location>
        <begin position="69"/>
        <end position="88"/>
    </location>
</feature>
<keyword evidence="4" id="KW-1185">Reference proteome</keyword>
<evidence type="ECO:0000313" key="4">
    <source>
        <dbReference type="Proteomes" id="UP000008493"/>
    </source>
</evidence>
<dbReference type="RefSeq" id="XP_007329220.1">
    <property type="nucleotide sequence ID" value="XM_007329158.1"/>
</dbReference>
<sequence length="231" mass="26031">MILLFTLAVCVIIIILEVALAVIIYRSWRTRRSAGLPRELPVPVIVRMFVFVIYVMIGLVVDILTFFEFFLPGQLFAATSGTVIFLIFGTQGDVFRAWHFWGKNDDSGFDPATGSLQPNPSLEIQSSSTNSLGAIFMSPRSSQRFSWHDRPIRQPVNPPPQSHRSPAMTFVRSRDGDEIEEIFGGLTGRNTTRLVNPSTTDEDRDGNHPNDQNQKRERNWGKHTIVGGWKA</sequence>
<dbReference type="GeneID" id="18822262"/>
<dbReference type="EMBL" id="JH971389">
    <property type="protein sequence ID" value="EKM79924.1"/>
    <property type="molecule type" value="Genomic_DNA"/>
</dbReference>
<feature type="transmembrane region" description="Helical" evidence="2">
    <location>
        <begin position="40"/>
        <end position="63"/>
    </location>
</feature>
<name>K5VZH4_AGABU</name>
<dbReference type="HOGENOM" id="CLU_1199511_0_0_1"/>
<keyword evidence="2" id="KW-1133">Transmembrane helix</keyword>
<dbReference type="AlphaFoldDB" id="K5VZH4"/>
<feature type="compositionally biased region" description="Basic and acidic residues" evidence="1">
    <location>
        <begin position="205"/>
        <end position="220"/>
    </location>
</feature>
<reference evidence="4" key="1">
    <citation type="journal article" date="2012" name="Proc. Natl. Acad. Sci. U.S.A.">
        <title>Genome sequence of the button mushroom Agaricus bisporus reveals mechanisms governing adaptation to a humic-rich ecological niche.</title>
        <authorList>
            <person name="Morin E."/>
            <person name="Kohler A."/>
            <person name="Baker A.R."/>
            <person name="Foulongne-Oriol M."/>
            <person name="Lombard V."/>
            <person name="Nagy L.G."/>
            <person name="Ohm R.A."/>
            <person name="Patyshakuliyeva A."/>
            <person name="Brun A."/>
            <person name="Aerts A.L."/>
            <person name="Bailey A.M."/>
            <person name="Billette C."/>
            <person name="Coutinho P.M."/>
            <person name="Deakin G."/>
            <person name="Doddapaneni H."/>
            <person name="Floudas D."/>
            <person name="Grimwood J."/>
            <person name="Hilden K."/>
            <person name="Kuees U."/>
            <person name="LaButti K.M."/>
            <person name="Lapidus A."/>
            <person name="Lindquist E.A."/>
            <person name="Lucas S.M."/>
            <person name="Murat C."/>
            <person name="Riley R.W."/>
            <person name="Salamov A.A."/>
            <person name="Schmutz J."/>
            <person name="Subramanian V."/>
            <person name="Woesten H.A.B."/>
            <person name="Xu J."/>
            <person name="Eastwood D.C."/>
            <person name="Foster G.D."/>
            <person name="Sonnenberg A.S."/>
            <person name="Cullen D."/>
            <person name="de Vries R.P."/>
            <person name="Lundell T."/>
            <person name="Hibbett D.S."/>
            <person name="Henrissat B."/>
            <person name="Burton K.S."/>
            <person name="Kerrigan R.W."/>
            <person name="Challen M.P."/>
            <person name="Grigoriev I.V."/>
            <person name="Martin F."/>
        </authorList>
    </citation>
    <scope>NUCLEOTIDE SEQUENCE [LARGE SCALE GENOMIC DNA]</scope>
    <source>
        <strain evidence="4">JB137-S8 / ATCC MYA-4627 / FGSC 10392</strain>
    </source>
</reference>